<feature type="domain" description="NADP-dependent oxidoreductase" evidence="7">
    <location>
        <begin position="19"/>
        <end position="267"/>
    </location>
</feature>
<dbReference type="Proteomes" id="UP000266975">
    <property type="component" value="Unassembled WGS sequence"/>
</dbReference>
<evidence type="ECO:0000256" key="6">
    <source>
        <dbReference type="PIRSR" id="PIRSR000097-3"/>
    </source>
</evidence>
<feature type="binding site" evidence="5">
    <location>
        <position position="115"/>
    </location>
    <ligand>
        <name>substrate</name>
    </ligand>
</feature>
<sequence length="284" mass="31242">MTHNLLENLTFNDNTEMPRIGLGTWKLGGAEGVRAIRTAIELGYRHIDTASAYANEEVVGQAIAEAIAAGDVTREELFITTKAWNNEQGAAEIPLAFQRSLDRLGLEYVDLYLVHWPCQEKGLYLESFEAMTRLQGLGFVQSIGVANFYEEVLREVVEETGVVPALNQVELHPGFSQEPLRALHQELGVVTEAWSPLARGILLMNPVLDSIAREVGKTTAQVALNWAMELGCSVVPKSTHPKRLRQNLESASFKLSAEQVAAISALDDHAGFGRIFQDPQVFTG</sequence>
<dbReference type="FunFam" id="3.20.20.100:FF:000002">
    <property type="entry name" value="2,5-diketo-D-gluconic acid reductase A"/>
    <property type="match status" value="1"/>
</dbReference>
<comment type="caution">
    <text evidence="8">The sequence shown here is derived from an EMBL/GenBank/DDBJ whole genome shotgun (WGS) entry which is preliminary data.</text>
</comment>
<dbReference type="GO" id="GO:0016616">
    <property type="term" value="F:oxidoreductase activity, acting on the CH-OH group of donors, NAD or NADP as acceptor"/>
    <property type="evidence" value="ECO:0007669"/>
    <property type="project" value="UniProtKB-ARBA"/>
</dbReference>
<dbReference type="PROSITE" id="PS00798">
    <property type="entry name" value="ALDOKETO_REDUCTASE_1"/>
    <property type="match status" value="1"/>
</dbReference>
<dbReference type="PIRSF" id="PIRSF000097">
    <property type="entry name" value="AKR"/>
    <property type="match status" value="1"/>
</dbReference>
<dbReference type="AlphaFoldDB" id="A0A3M8K636"/>
<reference evidence="8 9" key="1">
    <citation type="submission" date="2018-02" db="EMBL/GenBank/DDBJ databases">
        <title>Corynebacterium alimpuense sp. nov., a marine obligate actinomycete isolated from sediments of Valparaiso bay, Chile.</title>
        <authorList>
            <person name="Claverias F."/>
            <person name="Gonzales-Siles L."/>
            <person name="Salva-Serra F."/>
            <person name="Inganaes E."/>
            <person name="Molin K."/>
            <person name="Cumsille A."/>
            <person name="Undabarrena A."/>
            <person name="Couve E."/>
            <person name="Moore E.R.B."/>
            <person name="Gomila M."/>
            <person name="Camara B."/>
        </authorList>
    </citation>
    <scope>NUCLEOTIDE SEQUENCE [LARGE SCALE GENOMIC DNA]</scope>
    <source>
        <strain evidence="8 9">CCUG 69366</strain>
    </source>
</reference>
<evidence type="ECO:0000256" key="2">
    <source>
        <dbReference type="ARBA" id="ARBA00022857"/>
    </source>
</evidence>
<dbReference type="SUPFAM" id="SSF51430">
    <property type="entry name" value="NAD(P)-linked oxidoreductase"/>
    <property type="match status" value="1"/>
</dbReference>
<dbReference type="PANTHER" id="PTHR43827:SF3">
    <property type="entry name" value="NADP-DEPENDENT OXIDOREDUCTASE DOMAIN-CONTAINING PROTEIN"/>
    <property type="match status" value="1"/>
</dbReference>
<dbReference type="RefSeq" id="WP_123048568.1">
    <property type="nucleotide sequence ID" value="NZ_PTJO01000005.1"/>
</dbReference>
<dbReference type="EMBL" id="PTJO01000005">
    <property type="protein sequence ID" value="RNE48636.1"/>
    <property type="molecule type" value="Genomic_DNA"/>
</dbReference>
<dbReference type="CDD" id="cd19071">
    <property type="entry name" value="AKR_AKR1-5-like"/>
    <property type="match status" value="1"/>
</dbReference>
<dbReference type="PRINTS" id="PR00069">
    <property type="entry name" value="ALDKETRDTASE"/>
</dbReference>
<dbReference type="Gene3D" id="3.20.20.100">
    <property type="entry name" value="NADP-dependent oxidoreductase domain"/>
    <property type="match status" value="1"/>
</dbReference>
<feature type="active site" description="Proton donor" evidence="4">
    <location>
        <position position="53"/>
    </location>
</feature>
<proteinExistence type="inferred from homology"/>
<evidence type="ECO:0000259" key="7">
    <source>
        <dbReference type="Pfam" id="PF00248"/>
    </source>
</evidence>
<evidence type="ECO:0000256" key="3">
    <source>
        <dbReference type="ARBA" id="ARBA00023002"/>
    </source>
</evidence>
<dbReference type="InterPro" id="IPR036812">
    <property type="entry name" value="NAD(P)_OxRdtase_dom_sf"/>
</dbReference>
<dbReference type="OrthoDB" id="9804790at2"/>
<keyword evidence="3" id="KW-0560">Oxidoreductase</keyword>
<feature type="site" description="Lowers pKa of active site Tyr" evidence="6">
    <location>
        <position position="82"/>
    </location>
</feature>
<dbReference type="Pfam" id="PF00248">
    <property type="entry name" value="Aldo_ket_red"/>
    <property type="match status" value="1"/>
</dbReference>
<evidence type="ECO:0000313" key="9">
    <source>
        <dbReference type="Proteomes" id="UP000266975"/>
    </source>
</evidence>
<evidence type="ECO:0000256" key="1">
    <source>
        <dbReference type="ARBA" id="ARBA00007905"/>
    </source>
</evidence>
<gene>
    <name evidence="8" type="ORF">C5L39_09150</name>
</gene>
<dbReference type="PANTHER" id="PTHR43827">
    <property type="entry name" value="2,5-DIKETO-D-GLUCONIC ACID REDUCTASE"/>
    <property type="match status" value="1"/>
</dbReference>
<accession>A0A3M8K636</accession>
<comment type="similarity">
    <text evidence="1">Belongs to the aldo/keto reductase family.</text>
</comment>
<evidence type="ECO:0000256" key="4">
    <source>
        <dbReference type="PIRSR" id="PIRSR000097-1"/>
    </source>
</evidence>
<keyword evidence="2" id="KW-0521">NADP</keyword>
<dbReference type="InterPro" id="IPR023210">
    <property type="entry name" value="NADP_OxRdtase_dom"/>
</dbReference>
<dbReference type="InterPro" id="IPR018170">
    <property type="entry name" value="Aldo/ket_reductase_CS"/>
</dbReference>
<organism evidence="8 9">
    <name type="scientific">Corynebacterium alimapuense</name>
    <dbReference type="NCBI Taxonomy" id="1576874"/>
    <lineage>
        <taxon>Bacteria</taxon>
        <taxon>Bacillati</taxon>
        <taxon>Actinomycetota</taxon>
        <taxon>Actinomycetes</taxon>
        <taxon>Mycobacteriales</taxon>
        <taxon>Corynebacteriaceae</taxon>
        <taxon>Corynebacterium</taxon>
    </lineage>
</organism>
<name>A0A3M8K636_9CORY</name>
<protein>
    <submittedName>
        <fullName evidence="8">Aldo/keto reductase</fullName>
    </submittedName>
</protein>
<evidence type="ECO:0000313" key="8">
    <source>
        <dbReference type="EMBL" id="RNE48636.1"/>
    </source>
</evidence>
<dbReference type="InterPro" id="IPR020471">
    <property type="entry name" value="AKR"/>
</dbReference>
<evidence type="ECO:0000256" key="5">
    <source>
        <dbReference type="PIRSR" id="PIRSR000097-2"/>
    </source>
</evidence>
<keyword evidence="9" id="KW-1185">Reference proteome</keyword>